<dbReference type="GO" id="GO:0008360">
    <property type="term" value="P:regulation of cell shape"/>
    <property type="evidence" value="ECO:0007669"/>
    <property type="project" value="UniProtKB-UniRule"/>
</dbReference>
<dbReference type="PROSITE" id="PS52029">
    <property type="entry name" value="LD_TPASE"/>
    <property type="match status" value="1"/>
</dbReference>
<dbReference type="OrthoDB" id="9787225at2"/>
<organism evidence="12 13">
    <name type="scientific">Roseibium alexandrii</name>
    <dbReference type="NCBI Taxonomy" id="388408"/>
    <lineage>
        <taxon>Bacteria</taxon>
        <taxon>Pseudomonadati</taxon>
        <taxon>Pseudomonadota</taxon>
        <taxon>Alphaproteobacteria</taxon>
        <taxon>Hyphomicrobiales</taxon>
        <taxon>Stappiaceae</taxon>
        <taxon>Roseibium</taxon>
    </lineage>
</organism>
<dbReference type="RefSeq" id="WP_008190704.1">
    <property type="nucleotide sequence ID" value="NZ_CXWD01000006.1"/>
</dbReference>
<feature type="active site" description="Proton donor/acceptor" evidence="9">
    <location>
        <position position="156"/>
    </location>
</feature>
<keyword evidence="13" id="KW-1185">Reference proteome</keyword>
<evidence type="ECO:0000256" key="8">
    <source>
        <dbReference type="ARBA" id="ARBA00023316"/>
    </source>
</evidence>
<dbReference type="STRING" id="388408.LAX5112_01968"/>
<feature type="signal peptide" evidence="10">
    <location>
        <begin position="1"/>
        <end position="24"/>
    </location>
</feature>
<dbReference type="EMBL" id="CXWD01000006">
    <property type="protein sequence ID" value="CTQ69009.1"/>
    <property type="molecule type" value="Genomic_DNA"/>
</dbReference>
<reference evidence="13" key="1">
    <citation type="submission" date="2015-07" db="EMBL/GenBank/DDBJ databases">
        <authorList>
            <person name="Rodrigo-Torres Lidia"/>
            <person name="Arahal R.David."/>
        </authorList>
    </citation>
    <scope>NUCLEOTIDE SEQUENCE [LARGE SCALE GENOMIC DNA]</scope>
    <source>
        <strain evidence="13">CECT 5112</strain>
    </source>
</reference>
<dbReference type="Pfam" id="PF03734">
    <property type="entry name" value="YkuD"/>
    <property type="match status" value="1"/>
</dbReference>
<feature type="active site" description="Nucleophile" evidence="9">
    <location>
        <position position="172"/>
    </location>
</feature>
<evidence type="ECO:0000313" key="12">
    <source>
        <dbReference type="EMBL" id="CTQ69009.1"/>
    </source>
</evidence>
<evidence type="ECO:0000256" key="7">
    <source>
        <dbReference type="ARBA" id="ARBA00022984"/>
    </source>
</evidence>
<dbReference type="GO" id="GO:0071972">
    <property type="term" value="F:peptidoglycan L,D-transpeptidase activity"/>
    <property type="evidence" value="ECO:0007669"/>
    <property type="project" value="TreeGrafter"/>
</dbReference>
<gene>
    <name evidence="12" type="primary">ybiS_3</name>
    <name evidence="12" type="ORF">LAX5112_01968</name>
</gene>
<dbReference type="InterPro" id="IPR038063">
    <property type="entry name" value="Transpep_catalytic_dom"/>
</dbReference>
<evidence type="ECO:0000256" key="10">
    <source>
        <dbReference type="SAM" id="SignalP"/>
    </source>
</evidence>
<evidence type="ECO:0000256" key="3">
    <source>
        <dbReference type="ARBA" id="ARBA00022676"/>
    </source>
</evidence>
<proteinExistence type="inferred from homology"/>
<dbReference type="AlphaFoldDB" id="A0A0M7A2D6"/>
<comment type="similarity">
    <text evidence="2">Belongs to the YkuD family.</text>
</comment>
<evidence type="ECO:0000256" key="2">
    <source>
        <dbReference type="ARBA" id="ARBA00005992"/>
    </source>
</evidence>
<feature type="chain" id="PRO_5005809189" evidence="10">
    <location>
        <begin position="25"/>
        <end position="197"/>
    </location>
</feature>
<dbReference type="FunFam" id="2.40.440.10:FF:000002">
    <property type="entry name" value="L,D-transpeptidase ErfK/SrfK"/>
    <property type="match status" value="1"/>
</dbReference>
<dbReference type="GO" id="GO:0016757">
    <property type="term" value="F:glycosyltransferase activity"/>
    <property type="evidence" value="ECO:0007669"/>
    <property type="project" value="UniProtKB-KW"/>
</dbReference>
<dbReference type="PANTHER" id="PTHR30582">
    <property type="entry name" value="L,D-TRANSPEPTIDASE"/>
    <property type="match status" value="1"/>
</dbReference>
<keyword evidence="8 9" id="KW-0961">Cell wall biogenesis/degradation</keyword>
<keyword evidence="7 9" id="KW-0573">Peptidoglycan synthesis</keyword>
<keyword evidence="5" id="KW-0378">Hydrolase</keyword>
<evidence type="ECO:0000256" key="1">
    <source>
        <dbReference type="ARBA" id="ARBA00004752"/>
    </source>
</evidence>
<accession>A0A0M7A2D6</accession>
<comment type="pathway">
    <text evidence="1 9">Cell wall biogenesis; peptidoglycan biosynthesis.</text>
</comment>
<dbReference type="InterPro" id="IPR050979">
    <property type="entry name" value="LD-transpeptidase"/>
</dbReference>
<name>A0A0M7A2D6_9HYPH</name>
<keyword evidence="3" id="KW-0328">Glycosyltransferase</keyword>
<dbReference type="GO" id="GO:0071555">
    <property type="term" value="P:cell wall organization"/>
    <property type="evidence" value="ECO:0007669"/>
    <property type="project" value="UniProtKB-UniRule"/>
</dbReference>
<dbReference type="Proteomes" id="UP000053235">
    <property type="component" value="Unassembled WGS sequence"/>
</dbReference>
<evidence type="ECO:0000256" key="9">
    <source>
        <dbReference type="PROSITE-ProRule" id="PRU01373"/>
    </source>
</evidence>
<dbReference type="EC" id="2.-.-.-" evidence="12"/>
<dbReference type="GO" id="GO:0005576">
    <property type="term" value="C:extracellular region"/>
    <property type="evidence" value="ECO:0007669"/>
    <property type="project" value="TreeGrafter"/>
</dbReference>
<evidence type="ECO:0000313" key="13">
    <source>
        <dbReference type="Proteomes" id="UP000053235"/>
    </source>
</evidence>
<dbReference type="InterPro" id="IPR005490">
    <property type="entry name" value="LD_TPept_cat_dom"/>
</dbReference>
<protein>
    <submittedName>
        <fullName evidence="12">Putative L,D-transpeptidase YbiS</fullName>
        <ecNumber evidence="12">2.-.-.-</ecNumber>
    </submittedName>
</protein>
<dbReference type="UniPathway" id="UPA00219"/>
<feature type="domain" description="L,D-TPase catalytic" evidence="11">
    <location>
        <begin position="63"/>
        <end position="196"/>
    </location>
</feature>
<dbReference type="GO" id="GO:0018104">
    <property type="term" value="P:peptidoglycan-protein cross-linking"/>
    <property type="evidence" value="ECO:0007669"/>
    <property type="project" value="TreeGrafter"/>
</dbReference>
<evidence type="ECO:0000256" key="5">
    <source>
        <dbReference type="ARBA" id="ARBA00022801"/>
    </source>
</evidence>
<evidence type="ECO:0000259" key="11">
    <source>
        <dbReference type="PROSITE" id="PS52029"/>
    </source>
</evidence>
<evidence type="ECO:0000256" key="6">
    <source>
        <dbReference type="ARBA" id="ARBA00022960"/>
    </source>
</evidence>
<dbReference type="SUPFAM" id="SSF141523">
    <property type="entry name" value="L,D-transpeptidase catalytic domain-like"/>
    <property type="match status" value="1"/>
</dbReference>
<dbReference type="CDD" id="cd16913">
    <property type="entry name" value="YkuD_like"/>
    <property type="match status" value="1"/>
</dbReference>
<dbReference type="Gene3D" id="2.40.440.10">
    <property type="entry name" value="L,D-transpeptidase catalytic domain-like"/>
    <property type="match status" value="1"/>
</dbReference>
<keyword evidence="10" id="KW-0732">Signal</keyword>
<keyword evidence="4 12" id="KW-0808">Transferase</keyword>
<sequence length="197" mass="21957">MKKLFYLVLALAISAIMFETPASAQGTYFDPVSKRWLTMKYHPGGPSPIKRKRVRYDGPYSPGTIVIDTSERRLYHVLGNGRAMKYGVGVGKDGFQWAGTHRVTRKAEWPSWTPPAQMRARERAKGRILPAHMKGGPNNPMGARALYIGNTLYRIHGTTEPWTIGSAVSSGCIRMANEDVIHLYKSVDVGAKIIVKR</sequence>
<keyword evidence="6 9" id="KW-0133">Cell shape</keyword>
<dbReference type="PANTHER" id="PTHR30582:SF24">
    <property type="entry name" value="L,D-TRANSPEPTIDASE ERFK_SRFK-RELATED"/>
    <property type="match status" value="1"/>
</dbReference>
<evidence type="ECO:0000256" key="4">
    <source>
        <dbReference type="ARBA" id="ARBA00022679"/>
    </source>
</evidence>